<dbReference type="PANTHER" id="PTHR24637">
    <property type="entry name" value="COLLAGEN"/>
    <property type="match status" value="1"/>
</dbReference>
<dbReference type="GO" id="GO:0005576">
    <property type="term" value="C:extracellular region"/>
    <property type="evidence" value="ECO:0007669"/>
    <property type="project" value="UniProtKB-SubCell"/>
</dbReference>
<evidence type="ECO:0000259" key="13">
    <source>
        <dbReference type="PROSITE" id="PS51461"/>
    </source>
</evidence>
<keyword evidence="2" id="KW-0964">Secreted</keyword>
<dbReference type="InterPro" id="IPR000885">
    <property type="entry name" value="Fib_collagen_C"/>
</dbReference>
<dbReference type="Pfam" id="PF01391">
    <property type="entry name" value="Collagen"/>
    <property type="match status" value="2"/>
</dbReference>
<evidence type="ECO:0000313" key="15">
    <source>
        <dbReference type="Proteomes" id="UP001205998"/>
    </source>
</evidence>
<dbReference type="SUPFAM" id="SSF57603">
    <property type="entry name" value="FnI-like domain"/>
    <property type="match status" value="1"/>
</dbReference>
<feature type="compositionally biased region" description="Pro residues" evidence="11">
    <location>
        <begin position="227"/>
        <end position="245"/>
    </location>
</feature>
<dbReference type="NCBIfam" id="NF040941">
    <property type="entry name" value="GGGWT_bact"/>
    <property type="match status" value="1"/>
</dbReference>
<dbReference type="Gene3D" id="2.60.120.1000">
    <property type="match status" value="1"/>
</dbReference>
<evidence type="ECO:0000259" key="12">
    <source>
        <dbReference type="PROSITE" id="PS50184"/>
    </source>
</evidence>
<evidence type="ECO:0000256" key="10">
    <source>
        <dbReference type="ARBA" id="ARBA00023278"/>
    </source>
</evidence>
<keyword evidence="15" id="KW-1185">Reference proteome</keyword>
<keyword evidence="3" id="KW-0272">Extracellular matrix</keyword>
<dbReference type="SMART" id="SM00214">
    <property type="entry name" value="VWC"/>
    <property type="match status" value="1"/>
</dbReference>
<evidence type="ECO:0000313" key="14">
    <source>
        <dbReference type="EMBL" id="KAI5613452.1"/>
    </source>
</evidence>
<evidence type="ECO:0000256" key="5">
    <source>
        <dbReference type="ARBA" id="ARBA00022737"/>
    </source>
</evidence>
<organism evidence="14 15">
    <name type="scientific">Silurus asotus</name>
    <name type="common">Amur catfish</name>
    <name type="synonym">Parasilurus asotus</name>
    <dbReference type="NCBI Taxonomy" id="30991"/>
    <lineage>
        <taxon>Eukaryota</taxon>
        <taxon>Metazoa</taxon>
        <taxon>Chordata</taxon>
        <taxon>Craniata</taxon>
        <taxon>Vertebrata</taxon>
        <taxon>Euteleostomi</taxon>
        <taxon>Actinopterygii</taxon>
        <taxon>Neopterygii</taxon>
        <taxon>Teleostei</taxon>
        <taxon>Ostariophysi</taxon>
        <taxon>Siluriformes</taxon>
        <taxon>Siluridae</taxon>
        <taxon>Silurus</taxon>
    </lineage>
</organism>
<dbReference type="FunFam" id="2.60.120.1000:FF:000001">
    <property type="entry name" value="Collagen alpha-1 type I chain"/>
    <property type="match status" value="1"/>
</dbReference>
<dbReference type="Pfam" id="PF01410">
    <property type="entry name" value="COLFI"/>
    <property type="match status" value="1"/>
</dbReference>
<dbReference type="PANTHER" id="PTHR24637:SF421">
    <property type="entry name" value="CUTICLE COLLAGEN DPY-2"/>
    <property type="match status" value="1"/>
</dbReference>
<dbReference type="GO" id="GO:0046872">
    <property type="term" value="F:metal ion binding"/>
    <property type="evidence" value="ECO:0007669"/>
    <property type="project" value="UniProtKB-KW"/>
</dbReference>
<keyword evidence="9" id="KW-0325">Glycoprotein</keyword>
<evidence type="ECO:0000256" key="9">
    <source>
        <dbReference type="ARBA" id="ARBA00023180"/>
    </source>
</evidence>
<evidence type="ECO:0000256" key="8">
    <source>
        <dbReference type="ARBA" id="ARBA00023157"/>
    </source>
</evidence>
<dbReference type="InterPro" id="IPR001007">
    <property type="entry name" value="VWF_dom"/>
</dbReference>
<proteinExistence type="predicted"/>
<reference evidence="14" key="1">
    <citation type="submission" date="2018-07" db="EMBL/GenBank/DDBJ databases">
        <title>Comparative genomics of catfishes provides insights into carnivory and benthic adaptation.</title>
        <authorList>
            <person name="Zhang Y."/>
            <person name="Wang D."/>
            <person name="Peng Z."/>
            <person name="Zheng S."/>
            <person name="Shao F."/>
            <person name="Tao W."/>
        </authorList>
    </citation>
    <scope>NUCLEOTIDE SEQUENCE</scope>
    <source>
        <strain evidence="14">Chongqing</strain>
    </source>
</reference>
<keyword evidence="4" id="KW-0479">Metal-binding</keyword>
<dbReference type="PROSITE" id="PS01208">
    <property type="entry name" value="VWFC_1"/>
    <property type="match status" value="1"/>
</dbReference>
<feature type="domain" description="Fibrillar collagen NC1" evidence="13">
    <location>
        <begin position="287"/>
        <end position="518"/>
    </location>
</feature>
<dbReference type="GO" id="GO:0005201">
    <property type="term" value="F:extracellular matrix structural constituent"/>
    <property type="evidence" value="ECO:0007669"/>
    <property type="project" value="InterPro"/>
</dbReference>
<dbReference type="Gene3D" id="6.20.200.20">
    <property type="match status" value="1"/>
</dbReference>
<feature type="region of interest" description="Disordered" evidence="11">
    <location>
        <begin position="72"/>
        <end position="284"/>
    </location>
</feature>
<dbReference type="PROSITE" id="PS50184">
    <property type="entry name" value="VWFC_2"/>
    <property type="match status" value="1"/>
</dbReference>
<sequence length="518" mass="54288">MVGPFSAGDDLSCIEDGQVYTNRDVWKPEPCRICVCDSGTILCDDVQCDEVINCEKVVIPEGECCPVCQSTHTDRDGGGGSERVYKGVVGPQGPVGLPGPHGPPGPQGSTGQPGIKGQGGDVGVPGFKGEAGPKGEQGPSGAQGVIGPQGEEGKRGPRGDSGSVGPQGPVGERGTPGNRGFPGQDGLQGAKGPPGPIGPPGKEGYIGQPGPMGPPGSRGISGDIGPEGPPGEPGPPGPPGSPGPPIAAMEDMFGGPQDYDAGPPPPEFPEDEALPKSNSTDMFQADPGVQATLKALSSQIDSMRSPDGTKKHPARTCEDLKQCYPLKKSGEYWVDPNQGSSEDAIKVYCNMDTGETCISANPSSIPRKSWWSTTGNKPVWFRTMTGGSYFAYGNKDQPANSVTVQMTFIRLLSKEASQTITYHCKNTVGYKDEATGNLKKAIILKASNDLELKAEGNNRFRYTVLEDSCSRANNNWGKTVFEYRTQKTARLPIVDIATLDVGRPDQEFGIDIGPVCFL</sequence>
<name>A0AAD5FFE7_SILAS</name>
<dbReference type="AlphaFoldDB" id="A0AAD5FFE7"/>
<gene>
    <name evidence="14" type="ORF">C0J50_11340</name>
</gene>
<protein>
    <submittedName>
        <fullName evidence="14">Collagen alpha-2(V) chain</fullName>
    </submittedName>
</protein>
<keyword evidence="6" id="KW-0106">Calcium</keyword>
<evidence type="ECO:0000256" key="6">
    <source>
        <dbReference type="ARBA" id="ARBA00022837"/>
    </source>
</evidence>
<keyword evidence="5" id="KW-0677">Repeat</keyword>
<evidence type="ECO:0000256" key="4">
    <source>
        <dbReference type="ARBA" id="ARBA00022723"/>
    </source>
</evidence>
<dbReference type="EMBL" id="MU562658">
    <property type="protein sequence ID" value="KAI5613452.1"/>
    <property type="molecule type" value="Genomic_DNA"/>
</dbReference>
<dbReference type="PROSITE" id="PS51461">
    <property type="entry name" value="NC1_FIB"/>
    <property type="match status" value="1"/>
</dbReference>
<keyword evidence="10" id="KW-0379">Hydroxylation</keyword>
<keyword evidence="7 14" id="KW-0176">Collagen</keyword>
<evidence type="ECO:0000256" key="7">
    <source>
        <dbReference type="ARBA" id="ARBA00023119"/>
    </source>
</evidence>
<evidence type="ECO:0000256" key="1">
    <source>
        <dbReference type="ARBA" id="ARBA00004613"/>
    </source>
</evidence>
<dbReference type="SMART" id="SM00038">
    <property type="entry name" value="COLFI"/>
    <property type="match status" value="1"/>
</dbReference>
<evidence type="ECO:0000256" key="2">
    <source>
        <dbReference type="ARBA" id="ARBA00022525"/>
    </source>
</evidence>
<evidence type="ECO:0000256" key="11">
    <source>
        <dbReference type="SAM" id="MobiDB-lite"/>
    </source>
</evidence>
<comment type="caution">
    <text evidence="14">The sequence shown here is derived from an EMBL/GenBank/DDBJ whole genome shotgun (WGS) entry which is preliminary data.</text>
</comment>
<dbReference type="Pfam" id="PF00093">
    <property type="entry name" value="VWC"/>
    <property type="match status" value="1"/>
</dbReference>
<keyword evidence="8" id="KW-1015">Disulfide bond</keyword>
<dbReference type="Proteomes" id="UP001205998">
    <property type="component" value="Unassembled WGS sequence"/>
</dbReference>
<accession>A0AAD5FFE7</accession>
<feature type="domain" description="VWFC" evidence="12">
    <location>
        <begin position="11"/>
        <end position="69"/>
    </location>
</feature>
<feature type="compositionally biased region" description="Gly residues" evidence="11">
    <location>
        <begin position="114"/>
        <end position="123"/>
    </location>
</feature>
<evidence type="ECO:0000256" key="3">
    <source>
        <dbReference type="ARBA" id="ARBA00022530"/>
    </source>
</evidence>
<dbReference type="InterPro" id="IPR008160">
    <property type="entry name" value="Collagen"/>
</dbReference>
<comment type="subcellular location">
    <subcellularLocation>
        <location evidence="1">Secreted</location>
    </subcellularLocation>
</comment>
<dbReference type="GO" id="GO:0005581">
    <property type="term" value="C:collagen trimer"/>
    <property type="evidence" value="ECO:0007669"/>
    <property type="project" value="UniProtKB-KW"/>
</dbReference>